<dbReference type="InterPro" id="IPR013783">
    <property type="entry name" value="Ig-like_fold"/>
</dbReference>
<accession>A0A6J1DCK2</accession>
<dbReference type="SUPFAM" id="SSF81296">
    <property type="entry name" value="E set domains"/>
    <property type="match status" value="1"/>
</dbReference>
<feature type="signal peptide" evidence="2">
    <location>
        <begin position="1"/>
        <end position="20"/>
    </location>
</feature>
<dbReference type="InterPro" id="IPR014756">
    <property type="entry name" value="Ig_E-set"/>
</dbReference>
<dbReference type="OrthoDB" id="531008at2759"/>
<dbReference type="AlphaFoldDB" id="A0A6J1DCK2"/>
<evidence type="ECO:0000259" key="3">
    <source>
        <dbReference type="Pfam" id="PF16561"/>
    </source>
</evidence>
<sequence>MLVFTNALPTFLFFPSPFGCLSPCVFPNVVFVSNSRCGWNSHHTAATERGCVLLSSKGMFYGCSGVVRRCKGLDSEGDFALEAKILEFMKSSKNPEAFPSKKDLIEAGREDLVDAIAKKGGWLCLGWNLDEEVDEGVGQYDFEDRYSIVATDWDSFGESNNSRRDERPRFAAAASPLASSSASSSFTGRSLEIVAEGESGIEGMLSRLEKERNVTFGAGFPGAKETVADLQGSSISTPLSAKEGKWNNLGGSLSHNSSPVQINGLGGSVSPEVQRIWNTYNTELRDGDFEASENALRNGRGGEVLDVSRYGTLGSGGDLIKSNPGEEEMNYHQIRRHLQNLELELSSMVGSLRSNTFASEKGQSRSADDFLELSDAYEFQENEILNAKDKLRSIRAKLAVVEGKMAMTIIDAQKVIEEKQKRINCARRALQVLRTACVVWPNSASEVFLVGSFDGWATQRKMEKSSTGVFSLFLKLYPGKYEIKFIVDGQWRIDPLRPIVNSSGYENNLLIIT</sequence>
<protein>
    <submittedName>
        <fullName evidence="5">Uncharacterized protein LOC111019111 isoform X1</fullName>
    </submittedName>
</protein>
<dbReference type="Pfam" id="PF16561">
    <property type="entry name" value="AMPK1_CBM"/>
    <property type="match status" value="1"/>
</dbReference>
<name>A0A6J1DCK2_MOMCH</name>
<dbReference type="KEGG" id="mcha:111019111"/>
<evidence type="ECO:0000313" key="4">
    <source>
        <dbReference type="Proteomes" id="UP000504603"/>
    </source>
</evidence>
<dbReference type="GeneID" id="111019111"/>
<feature type="coiled-coil region" evidence="1">
    <location>
        <begin position="377"/>
        <end position="436"/>
    </location>
</feature>
<dbReference type="GO" id="GO:0009507">
    <property type="term" value="C:chloroplast"/>
    <property type="evidence" value="ECO:0007669"/>
    <property type="project" value="UniProtKB-ARBA"/>
</dbReference>
<evidence type="ECO:0000256" key="2">
    <source>
        <dbReference type="SAM" id="SignalP"/>
    </source>
</evidence>
<evidence type="ECO:0000313" key="5">
    <source>
        <dbReference type="RefSeq" id="XP_022151087.1"/>
    </source>
</evidence>
<organism evidence="4 5">
    <name type="scientific">Momordica charantia</name>
    <name type="common">Bitter gourd</name>
    <name type="synonym">Balsam pear</name>
    <dbReference type="NCBI Taxonomy" id="3673"/>
    <lineage>
        <taxon>Eukaryota</taxon>
        <taxon>Viridiplantae</taxon>
        <taxon>Streptophyta</taxon>
        <taxon>Embryophyta</taxon>
        <taxon>Tracheophyta</taxon>
        <taxon>Spermatophyta</taxon>
        <taxon>Magnoliopsida</taxon>
        <taxon>eudicotyledons</taxon>
        <taxon>Gunneridae</taxon>
        <taxon>Pentapetalae</taxon>
        <taxon>rosids</taxon>
        <taxon>fabids</taxon>
        <taxon>Cucurbitales</taxon>
        <taxon>Cucurbitaceae</taxon>
        <taxon>Momordiceae</taxon>
        <taxon>Momordica</taxon>
    </lineage>
</organism>
<feature type="domain" description="AMP-activated protein kinase glycogen-binding" evidence="3">
    <location>
        <begin position="438"/>
        <end position="512"/>
    </location>
</feature>
<proteinExistence type="predicted"/>
<dbReference type="PANTHER" id="PTHR47434">
    <property type="entry name" value="PROTEIN PTST HOMOLOG 3, CHLOROPLASTIC"/>
    <property type="match status" value="1"/>
</dbReference>
<gene>
    <name evidence="5" type="primary">LOC111019111</name>
</gene>
<dbReference type="PANTHER" id="PTHR47434:SF1">
    <property type="entry name" value="PROTEIN PTST HOMOLOG 2, CHLOROPLASTIC"/>
    <property type="match status" value="1"/>
</dbReference>
<feature type="chain" id="PRO_5027109734" evidence="2">
    <location>
        <begin position="21"/>
        <end position="513"/>
    </location>
</feature>
<dbReference type="InterPro" id="IPR032640">
    <property type="entry name" value="AMPK1_CBM"/>
</dbReference>
<evidence type="ECO:0000256" key="1">
    <source>
        <dbReference type="SAM" id="Coils"/>
    </source>
</evidence>
<dbReference type="RefSeq" id="XP_022151087.1">
    <property type="nucleotide sequence ID" value="XM_022295395.1"/>
</dbReference>
<dbReference type="Gene3D" id="2.60.40.10">
    <property type="entry name" value="Immunoglobulins"/>
    <property type="match status" value="1"/>
</dbReference>
<dbReference type="Proteomes" id="UP000504603">
    <property type="component" value="Unplaced"/>
</dbReference>
<keyword evidence="2" id="KW-0732">Signal</keyword>
<reference evidence="5" key="1">
    <citation type="submission" date="2025-08" db="UniProtKB">
        <authorList>
            <consortium name="RefSeq"/>
        </authorList>
    </citation>
    <scope>IDENTIFICATION</scope>
    <source>
        <strain evidence="5">OHB3-1</strain>
    </source>
</reference>
<dbReference type="CDD" id="cd02859">
    <property type="entry name" value="E_set_AMPKbeta_like_N"/>
    <property type="match status" value="1"/>
</dbReference>
<keyword evidence="1" id="KW-0175">Coiled coil</keyword>
<keyword evidence="4" id="KW-1185">Reference proteome</keyword>